<feature type="binding site" evidence="6">
    <location>
        <begin position="224"/>
        <end position="225"/>
    </location>
    <ligand>
        <name>L-ornithine</name>
        <dbReference type="ChEBI" id="CHEBI:46911"/>
    </ligand>
</feature>
<feature type="binding site" evidence="6">
    <location>
        <begin position="260"/>
        <end position="261"/>
    </location>
    <ligand>
        <name>carbamoyl phosphate</name>
        <dbReference type="ChEBI" id="CHEBI:58228"/>
    </ligand>
</feature>
<dbReference type="PROSITE" id="PS00097">
    <property type="entry name" value="CARBAMOYLTRANSFERASE"/>
    <property type="match status" value="1"/>
</dbReference>
<comment type="similarity">
    <text evidence="2 6">Belongs to the aspartate/ornithine carbamoyltransferase superfamily. OTCase family.</text>
</comment>
<dbReference type="Pfam" id="PF00185">
    <property type="entry name" value="OTCace"/>
    <property type="match status" value="1"/>
</dbReference>
<dbReference type="NCBIfam" id="NF001986">
    <property type="entry name" value="PRK00779.1"/>
    <property type="match status" value="1"/>
</dbReference>
<dbReference type="SUPFAM" id="SSF53671">
    <property type="entry name" value="Aspartate/ornithine carbamoyltransferase"/>
    <property type="match status" value="1"/>
</dbReference>
<dbReference type="HAMAP" id="MF_01109">
    <property type="entry name" value="OTCase"/>
    <property type="match status" value="1"/>
</dbReference>
<dbReference type="PRINTS" id="PR00100">
    <property type="entry name" value="AOTCASE"/>
</dbReference>
<dbReference type="InterPro" id="IPR006131">
    <property type="entry name" value="Asp_carbamoyltransf_Asp/Orn-bd"/>
</dbReference>
<dbReference type="InterPro" id="IPR024904">
    <property type="entry name" value="OTCase_ArgI"/>
</dbReference>
<evidence type="ECO:0000313" key="9">
    <source>
        <dbReference type="EMBL" id="SDP33457.1"/>
    </source>
</evidence>
<organism evidence="9 10">
    <name type="scientific">Pseudomonas reinekei</name>
    <dbReference type="NCBI Taxonomy" id="395598"/>
    <lineage>
        <taxon>Bacteria</taxon>
        <taxon>Pseudomonadati</taxon>
        <taxon>Pseudomonadota</taxon>
        <taxon>Gammaproteobacteria</taxon>
        <taxon>Pseudomonadales</taxon>
        <taxon>Pseudomonadaceae</taxon>
        <taxon>Pseudomonas</taxon>
    </lineage>
</organism>
<evidence type="ECO:0000256" key="3">
    <source>
        <dbReference type="ARBA" id="ARBA00013007"/>
    </source>
</evidence>
<keyword evidence="4 6" id="KW-0808">Transferase</keyword>
<dbReference type="GO" id="GO:0004585">
    <property type="term" value="F:ornithine carbamoyltransferase activity"/>
    <property type="evidence" value="ECO:0007669"/>
    <property type="project" value="UniProtKB-UniRule"/>
</dbReference>
<name>A0A1H0RVJ5_PSERE</name>
<dbReference type="NCBIfam" id="TIGR00658">
    <property type="entry name" value="orni_carb_tr"/>
    <property type="match status" value="1"/>
</dbReference>
<feature type="binding site" evidence="6">
    <location>
        <position position="163"/>
    </location>
    <ligand>
        <name>L-ornithine</name>
        <dbReference type="ChEBI" id="CHEBI:46911"/>
    </ligand>
</feature>
<reference evidence="9 10" key="1">
    <citation type="submission" date="2016-10" db="EMBL/GenBank/DDBJ databases">
        <authorList>
            <person name="de Groot N.N."/>
        </authorList>
    </citation>
    <scope>NUCLEOTIDE SEQUENCE [LARGE SCALE GENOMIC DNA]</scope>
    <source>
        <strain evidence="9 10">BS3776</strain>
    </source>
</reference>
<evidence type="ECO:0000259" key="7">
    <source>
        <dbReference type="Pfam" id="PF00185"/>
    </source>
</evidence>
<dbReference type="GO" id="GO:0016597">
    <property type="term" value="F:amino acid binding"/>
    <property type="evidence" value="ECO:0007669"/>
    <property type="project" value="InterPro"/>
</dbReference>
<dbReference type="PANTHER" id="PTHR45753:SF3">
    <property type="entry name" value="ORNITHINE TRANSCARBAMYLASE, MITOCHONDRIAL"/>
    <property type="match status" value="1"/>
</dbReference>
<dbReference type="FunFam" id="3.40.50.1370:FF:000008">
    <property type="entry name" value="Ornithine carbamoyltransferase"/>
    <property type="match status" value="1"/>
</dbReference>
<dbReference type="AlphaFoldDB" id="A0A1H0RVJ5"/>
<dbReference type="Gene3D" id="3.40.50.1370">
    <property type="entry name" value="Aspartate/ornithine carbamoyltransferase"/>
    <property type="match status" value="2"/>
</dbReference>
<dbReference type="InterPro" id="IPR002292">
    <property type="entry name" value="Orn/put_carbamltrans"/>
</dbReference>
<dbReference type="InterPro" id="IPR006130">
    <property type="entry name" value="Asp/Orn_carbamoylTrfase"/>
</dbReference>
<feature type="binding site" evidence="6">
    <location>
        <position position="81"/>
    </location>
    <ligand>
        <name>carbamoyl phosphate</name>
        <dbReference type="ChEBI" id="CHEBI:58228"/>
    </ligand>
</feature>
<keyword evidence="6" id="KW-0963">Cytoplasm</keyword>
<dbReference type="PRINTS" id="PR00102">
    <property type="entry name" value="OTCASE"/>
</dbReference>
<comment type="pathway">
    <text evidence="1">Amino-acid biosynthesis; L-arginine biosynthesis; L-arginine from L-ornithine and carbamoyl phosphate: step 1/3.</text>
</comment>
<accession>A0A1H0RVJ5</accession>
<feature type="domain" description="Aspartate/ornithine carbamoyltransferase carbamoyl-P binding" evidence="8">
    <location>
        <begin position="5"/>
        <end position="145"/>
    </location>
</feature>
<evidence type="ECO:0000256" key="5">
    <source>
        <dbReference type="ARBA" id="ARBA00048772"/>
    </source>
</evidence>
<comment type="catalytic activity">
    <reaction evidence="5 6">
        <text>carbamoyl phosphate + L-ornithine = L-citrulline + phosphate + H(+)</text>
        <dbReference type="Rhea" id="RHEA:19513"/>
        <dbReference type="ChEBI" id="CHEBI:15378"/>
        <dbReference type="ChEBI" id="CHEBI:43474"/>
        <dbReference type="ChEBI" id="CHEBI:46911"/>
        <dbReference type="ChEBI" id="CHEBI:57743"/>
        <dbReference type="ChEBI" id="CHEBI:58228"/>
        <dbReference type="EC" id="2.1.3.3"/>
    </reaction>
</comment>
<dbReference type="GO" id="GO:0042450">
    <property type="term" value="P:L-arginine biosynthetic process via ornithine"/>
    <property type="evidence" value="ECO:0007669"/>
    <property type="project" value="UniProtKB-UniRule"/>
</dbReference>
<proteinExistence type="inferred from homology"/>
<feature type="binding site" evidence="6">
    <location>
        <begin position="132"/>
        <end position="135"/>
    </location>
    <ligand>
        <name>carbamoyl phosphate</name>
        <dbReference type="ChEBI" id="CHEBI:58228"/>
    </ligand>
</feature>
<feature type="binding site" evidence="6">
    <location>
        <position position="105"/>
    </location>
    <ligand>
        <name>carbamoyl phosphate</name>
        <dbReference type="ChEBI" id="CHEBI:58228"/>
    </ligand>
</feature>
<dbReference type="GO" id="GO:0019240">
    <property type="term" value="P:citrulline biosynthetic process"/>
    <property type="evidence" value="ECO:0007669"/>
    <property type="project" value="TreeGrafter"/>
</dbReference>
<sequence>MMSARHFLSLMDCTPEELVSVIRRGVELKDLRNRGVLFEPLKNRVLGMIFEKSSTRTRISFEAGMIQLGGQAIFLSPRDTQLGRGEPIGDCAIVMSSMLDAVMIRTFAHSNLTEFAANSRVPVINGLSDDLHPCQLLADMQTFLEHRGTIQGKTVAWIGDGNNMCNSYIEAAIQFDFQLRVACPEGYEPNPEFVAMAGDRVTIVRDPKDAVRGAHLVSTDVWTSMGQEEETAKRLQLFAPYQVNRALLDLAAPDVLFMHCLPAHRGEEISIDLLDDPRSVAWDQAENRLHAQKALLEFLVEPAYHHA</sequence>
<comment type="subcellular location">
    <subcellularLocation>
        <location evidence="6">Cytoplasm</location>
    </subcellularLocation>
</comment>
<evidence type="ECO:0000256" key="2">
    <source>
        <dbReference type="ARBA" id="ARBA00007805"/>
    </source>
</evidence>
<dbReference type="PANTHER" id="PTHR45753">
    <property type="entry name" value="ORNITHINE CARBAMOYLTRANSFERASE, MITOCHONDRIAL"/>
    <property type="match status" value="1"/>
</dbReference>
<dbReference type="EMBL" id="LT629709">
    <property type="protein sequence ID" value="SDP33457.1"/>
    <property type="molecule type" value="Genomic_DNA"/>
</dbReference>
<feature type="binding site" evidence="6">
    <location>
        <position position="288"/>
    </location>
    <ligand>
        <name>carbamoyl phosphate</name>
        <dbReference type="ChEBI" id="CHEBI:58228"/>
    </ligand>
</feature>
<evidence type="ECO:0000256" key="6">
    <source>
        <dbReference type="HAMAP-Rule" id="MF_01109"/>
    </source>
</evidence>
<dbReference type="EC" id="2.1.3.3" evidence="3 6"/>
<evidence type="ECO:0000256" key="4">
    <source>
        <dbReference type="ARBA" id="ARBA00022679"/>
    </source>
</evidence>
<evidence type="ECO:0000259" key="8">
    <source>
        <dbReference type="Pfam" id="PF02729"/>
    </source>
</evidence>
<dbReference type="Proteomes" id="UP000198549">
    <property type="component" value="Chromosome I"/>
</dbReference>
<feature type="binding site" evidence="6">
    <location>
        <position position="220"/>
    </location>
    <ligand>
        <name>L-ornithine</name>
        <dbReference type="ChEBI" id="CHEBI:46911"/>
    </ligand>
</feature>
<dbReference type="InterPro" id="IPR036901">
    <property type="entry name" value="Asp/Orn_carbamoylTrfase_sf"/>
</dbReference>
<dbReference type="GO" id="GO:0005737">
    <property type="term" value="C:cytoplasm"/>
    <property type="evidence" value="ECO:0007669"/>
    <property type="project" value="UniProtKB-SubCell"/>
</dbReference>
<protein>
    <recommendedName>
        <fullName evidence="3 6">Ornithine carbamoyltransferase</fullName>
        <shortName evidence="6">OTCase</shortName>
        <ecNumber evidence="3 6">2.1.3.3</ecNumber>
    </recommendedName>
</protein>
<evidence type="ECO:0000256" key="1">
    <source>
        <dbReference type="ARBA" id="ARBA00004975"/>
    </source>
</evidence>
<evidence type="ECO:0000313" key="10">
    <source>
        <dbReference type="Proteomes" id="UP000198549"/>
    </source>
</evidence>
<feature type="binding site" evidence="6">
    <location>
        <begin position="54"/>
        <end position="57"/>
    </location>
    <ligand>
        <name>carbamoyl phosphate</name>
        <dbReference type="ChEBI" id="CHEBI:58228"/>
    </ligand>
</feature>
<dbReference type="InterPro" id="IPR006132">
    <property type="entry name" value="Asp/Orn_carbamoyltranf_P-bd"/>
</dbReference>
<gene>
    <name evidence="9" type="ORF">SAMN04490202_3793</name>
</gene>
<dbReference type="Pfam" id="PF02729">
    <property type="entry name" value="OTCace_N"/>
    <property type="match status" value="1"/>
</dbReference>
<feature type="domain" description="Aspartate/ornithine carbamoyltransferase Asp/Orn-binding" evidence="7">
    <location>
        <begin position="151"/>
        <end position="298"/>
    </location>
</feature>